<dbReference type="PROSITE" id="PS00678">
    <property type="entry name" value="WD_REPEATS_1"/>
    <property type="match status" value="5"/>
</dbReference>
<dbReference type="PROSITE" id="PS50082">
    <property type="entry name" value="WD_REPEATS_2"/>
    <property type="match status" value="8"/>
</dbReference>
<dbReference type="SUPFAM" id="SSF50998">
    <property type="entry name" value="Quinoprotein alcohol dehydrogenase-like"/>
    <property type="match status" value="1"/>
</dbReference>
<feature type="repeat" description="WD" evidence="3">
    <location>
        <begin position="782"/>
        <end position="823"/>
    </location>
</feature>
<evidence type="ECO:0000256" key="1">
    <source>
        <dbReference type="ARBA" id="ARBA00022574"/>
    </source>
</evidence>
<dbReference type="PRINTS" id="PR00320">
    <property type="entry name" value="GPROTEINBRPT"/>
</dbReference>
<keyword evidence="6" id="KW-1185">Reference proteome</keyword>
<dbReference type="InterPro" id="IPR015943">
    <property type="entry name" value="WD40/YVTN_repeat-like_dom_sf"/>
</dbReference>
<feature type="repeat" description="WD" evidence="3">
    <location>
        <begin position="993"/>
        <end position="1034"/>
    </location>
</feature>
<evidence type="ECO:0000313" key="6">
    <source>
        <dbReference type="Proteomes" id="UP001196661"/>
    </source>
</evidence>
<feature type="repeat" description="WD" evidence="3">
    <location>
        <begin position="1035"/>
        <end position="1069"/>
    </location>
</feature>
<dbReference type="PROSITE" id="PS50104">
    <property type="entry name" value="TIR"/>
    <property type="match status" value="3"/>
</dbReference>
<dbReference type="InterPro" id="IPR011047">
    <property type="entry name" value="Quinoprotein_ADH-like_sf"/>
</dbReference>
<evidence type="ECO:0000256" key="2">
    <source>
        <dbReference type="ARBA" id="ARBA00022737"/>
    </source>
</evidence>
<keyword evidence="1 3" id="KW-0853">WD repeat</keyword>
<keyword evidence="2" id="KW-0677">Repeat</keyword>
<dbReference type="InterPro" id="IPR035897">
    <property type="entry name" value="Toll_tir_struct_dom_sf"/>
</dbReference>
<dbReference type="Gene3D" id="2.130.10.10">
    <property type="entry name" value="YVTN repeat-like/Quinoprotein amine dehydrogenase"/>
    <property type="match status" value="4"/>
</dbReference>
<dbReference type="InterPro" id="IPR001680">
    <property type="entry name" value="WD40_rpt"/>
</dbReference>
<dbReference type="InterPro" id="IPR050349">
    <property type="entry name" value="WD_LIS1/nudF_dynein_reg"/>
</dbReference>
<feature type="repeat" description="WD" evidence="3">
    <location>
        <begin position="909"/>
        <end position="950"/>
    </location>
</feature>
<dbReference type="CDD" id="cd00200">
    <property type="entry name" value="WD40"/>
    <property type="match status" value="1"/>
</dbReference>
<dbReference type="Pfam" id="PF13676">
    <property type="entry name" value="TIR_2"/>
    <property type="match status" value="3"/>
</dbReference>
<dbReference type="PROSITE" id="PS50294">
    <property type="entry name" value="WD_REPEATS_REGION"/>
    <property type="match status" value="8"/>
</dbReference>
<dbReference type="SMART" id="SM00320">
    <property type="entry name" value="WD40"/>
    <property type="match status" value="8"/>
</dbReference>
<dbReference type="Pfam" id="PF00400">
    <property type="entry name" value="WD40"/>
    <property type="match status" value="8"/>
</dbReference>
<dbReference type="SUPFAM" id="SSF52200">
    <property type="entry name" value="Toll/Interleukin receptor TIR domain"/>
    <property type="match status" value="3"/>
</dbReference>
<feature type="domain" description="TIR" evidence="4">
    <location>
        <begin position="3"/>
        <end position="125"/>
    </location>
</feature>
<protein>
    <submittedName>
        <fullName evidence="5">TIR domain-containing protein</fullName>
    </submittedName>
</protein>
<evidence type="ECO:0000259" key="4">
    <source>
        <dbReference type="PROSITE" id="PS50104"/>
    </source>
</evidence>
<dbReference type="PANTHER" id="PTHR44129">
    <property type="entry name" value="WD REPEAT-CONTAINING PROTEIN POP1"/>
    <property type="match status" value="1"/>
</dbReference>
<proteinExistence type="predicted"/>
<dbReference type="SMART" id="SM00255">
    <property type="entry name" value="TIR"/>
    <property type="match status" value="3"/>
</dbReference>
<feature type="repeat" description="WD" evidence="3">
    <location>
        <begin position="951"/>
        <end position="992"/>
    </location>
</feature>
<dbReference type="EMBL" id="JADOER010000009">
    <property type="protein sequence ID" value="MBT9312756.1"/>
    <property type="molecule type" value="Genomic_DNA"/>
</dbReference>
<dbReference type="InterPro" id="IPR000157">
    <property type="entry name" value="TIR_dom"/>
</dbReference>
<feature type="repeat" description="WD" evidence="3">
    <location>
        <begin position="740"/>
        <end position="781"/>
    </location>
</feature>
<comment type="caution">
    <text evidence="5">The sequence shown here is derived from an EMBL/GenBank/DDBJ whole genome shotgun (WGS) entry which is preliminary data.</text>
</comment>
<evidence type="ECO:0000313" key="5">
    <source>
        <dbReference type="EMBL" id="MBT9312756.1"/>
    </source>
</evidence>
<feature type="domain" description="TIR" evidence="4">
    <location>
        <begin position="234"/>
        <end position="361"/>
    </location>
</feature>
<feature type="domain" description="TIR" evidence="4">
    <location>
        <begin position="436"/>
        <end position="561"/>
    </location>
</feature>
<name>A0ABS5Y4P0_9CYAN</name>
<organism evidence="5 6">
    <name type="scientific">Leptothoe kymatousa TAU-MAC 1615</name>
    <dbReference type="NCBI Taxonomy" id="2364775"/>
    <lineage>
        <taxon>Bacteria</taxon>
        <taxon>Bacillati</taxon>
        <taxon>Cyanobacteriota</taxon>
        <taxon>Cyanophyceae</taxon>
        <taxon>Nodosilineales</taxon>
        <taxon>Cymatolegaceae</taxon>
        <taxon>Leptothoe</taxon>
        <taxon>Leptothoe kymatousa</taxon>
    </lineage>
</organism>
<dbReference type="InterPro" id="IPR020472">
    <property type="entry name" value="WD40_PAC1"/>
</dbReference>
<evidence type="ECO:0000256" key="3">
    <source>
        <dbReference type="PROSITE-ProRule" id="PRU00221"/>
    </source>
</evidence>
<reference evidence="5 6" key="1">
    <citation type="journal article" date="2021" name="Mar. Drugs">
        <title>Genome Reduction and Secondary Metabolism of the Marine Sponge-Associated Cyanobacterium Leptothoe.</title>
        <authorList>
            <person name="Konstantinou D."/>
            <person name="Popin R.V."/>
            <person name="Fewer D.P."/>
            <person name="Sivonen K."/>
            <person name="Gkelis S."/>
        </authorList>
    </citation>
    <scope>NUCLEOTIDE SEQUENCE [LARGE SCALE GENOMIC DNA]</scope>
    <source>
        <strain evidence="5 6">TAU-MAC 1615</strain>
    </source>
</reference>
<accession>A0ABS5Y4P0</accession>
<feature type="repeat" description="WD" evidence="3">
    <location>
        <begin position="824"/>
        <end position="865"/>
    </location>
</feature>
<dbReference type="Gene3D" id="3.40.50.10140">
    <property type="entry name" value="Toll/interleukin-1 receptor homology (TIR) domain"/>
    <property type="match status" value="3"/>
</dbReference>
<dbReference type="RefSeq" id="WP_215618643.1">
    <property type="nucleotide sequence ID" value="NZ_JADOER010000009.1"/>
</dbReference>
<dbReference type="Proteomes" id="UP001196661">
    <property type="component" value="Unassembled WGS sequence"/>
</dbReference>
<dbReference type="InterPro" id="IPR019775">
    <property type="entry name" value="WD40_repeat_CS"/>
</dbReference>
<sequence>MNPFQDAFISYGRADSKQFAQELSKRLTALGYKVWFDYNDIPLGVDYQRQIDDGIEKADNFLYLISPHSVNSDYCNLEIEQALKHRKRIIPLLHVEEISYDTWQYRNPEDTKDQWEAYKAAGKHSHFANMHPAIRKINWVYFREGTDDYGDSFEGLLELLSREKDYVHQHTMLLKDALEWERNQKQTRYLLTGEDRQNAKAWLAIRFKESQPPVVPTDLHYEYITESIKNGDNLMTRVFLSHAEEDAETTDQVRRTLMRAGITTWTYRSDIEFGSDFEAALKRGVEEADNVLYLMSRNSLKSKYCQYEIDLAIKLNKRLIIMLAGTVDETDIPVAFRNLQYIDLTDNETEEDYLKDEDDLLRVLKQDATYFNEHKVLLTKALKWERQQRNPCILLQGYELQHAQAWQDVAQARDTNGPTEIQTEFIEASKKQTAAVSPDVFISYSRADSDFARKLNNALQRQRKRTWFDQESIASGADFQQEIYKGIETSNFFLFVLSPRSVKSPYCADEVEYAAKLNKRMVTVLHRPVEAKDLHPELAKVQWTDFNANEGEFEANFKELLRTLDTDPVHLRYHTGLLLKAIEWDEKGRREEVLLRGSELTEAQRWIVQAAEKEPRPTVLQGEYVASSRGALETGQAAETKRQRMVIGGLASLLLLAMTVGGVAVWQWRVAKQAIKQAALNQARSSGLLSLSLLNEGKDLDAWTEAIRAGTALQKYQVIQPEGLNVLQQVLLKSNQVHSLNGHDARVSSVGFSPDGKTLVSGSGDGTIKLWNVETGEEIRTLNVHDSFVHSVGFSPDGKTLVSGSGDNTIRLWDVNTGEEIRILNGHESEVLSVGFSPDGKTLVSGSWDTTIKLWDVETGEELHSLNGHDHWVRSVGFSPDGKTLVSVSSWDTTIKLWDVETREELHSLNGHDDRVRSVGFSPDGKTLVSGSSDTTIKLWDVKTGEEIRSLNGHDDGVVSVSFSPDGKTLVSGSGGNTIKLWDVETGEEIRTLNGHDDGVVSVSFSPDGKTLVSGSSGNTIKLWDVETGEEIRTLNGHDDWVISVGFSPDGKTLVSGSGDNTIKLWDLEALSLDSLVVRGCDWVRYHVAHNPVEISDEDLALCDGIGTEL</sequence>
<gene>
    <name evidence="5" type="ORF">IXB28_11105</name>
</gene>
<feature type="repeat" description="WD" evidence="3">
    <location>
        <begin position="866"/>
        <end position="908"/>
    </location>
</feature>